<accession>A0A0K6I244</accession>
<organism evidence="1 2">
    <name type="scientific">Pannonibacter indicus</name>
    <dbReference type="NCBI Taxonomy" id="466044"/>
    <lineage>
        <taxon>Bacteria</taxon>
        <taxon>Pseudomonadati</taxon>
        <taxon>Pseudomonadota</taxon>
        <taxon>Alphaproteobacteria</taxon>
        <taxon>Hyphomicrobiales</taxon>
        <taxon>Stappiaceae</taxon>
        <taxon>Pannonibacter</taxon>
    </lineage>
</organism>
<dbReference type="Proteomes" id="UP000183900">
    <property type="component" value="Unassembled WGS sequence"/>
</dbReference>
<keyword evidence="2" id="KW-1185">Reference proteome</keyword>
<reference evidence="2" key="1">
    <citation type="submission" date="2015-08" db="EMBL/GenBank/DDBJ databases">
        <authorList>
            <person name="Varghese N."/>
        </authorList>
    </citation>
    <scope>NUCLEOTIDE SEQUENCE [LARGE SCALE GENOMIC DNA]</scope>
    <source>
        <strain evidence="2">DSM 23407</strain>
    </source>
</reference>
<dbReference type="RefSeq" id="WP_055455983.1">
    <property type="nucleotide sequence ID" value="NZ_CYHE01000007.1"/>
</dbReference>
<dbReference type="EMBL" id="CYHE01000007">
    <property type="protein sequence ID" value="CUA97377.1"/>
    <property type="molecule type" value="Genomic_DNA"/>
</dbReference>
<dbReference type="InterPro" id="IPR022584">
    <property type="entry name" value="DUF2937"/>
</dbReference>
<protein>
    <recommendedName>
        <fullName evidence="3">DUF2937 family protein</fullName>
    </recommendedName>
</protein>
<name>A0A0K6I244_9HYPH</name>
<sequence length="172" mass="18407">MMLARPVALAFGLLAGITASQLPEFAQQYRQRLGGAIDALQTVMLQAAEDAQRSGLDVDGAIARLKASGDQLVAAQGRSLEEIGDRLASMRAEREAYAGADEFGRLLVFLTSADRELARRTYDDFEPAVPVTAEGILTGILGLFAGLGALRISGAFLRGLWRIFGPRRSAAR</sequence>
<dbReference type="AlphaFoldDB" id="A0A0K6I244"/>
<dbReference type="Pfam" id="PF11157">
    <property type="entry name" value="DUF2937"/>
    <property type="match status" value="1"/>
</dbReference>
<evidence type="ECO:0000313" key="2">
    <source>
        <dbReference type="Proteomes" id="UP000183900"/>
    </source>
</evidence>
<evidence type="ECO:0008006" key="3">
    <source>
        <dbReference type="Google" id="ProtNLM"/>
    </source>
</evidence>
<gene>
    <name evidence="1" type="ORF">Ga0061067_107117</name>
</gene>
<proteinExistence type="predicted"/>
<evidence type="ECO:0000313" key="1">
    <source>
        <dbReference type="EMBL" id="CUA97377.1"/>
    </source>
</evidence>